<comment type="caution">
    <text evidence="1">The sequence shown here is derived from an EMBL/GenBank/DDBJ whole genome shotgun (WGS) entry which is preliminary data.</text>
</comment>
<sequence>MADTPISPPPPLYASPALKGTFTLTISVSVELAPTARLLLFAVFADGEVSADVDVFNIEKCLQHQVKLGFSEEEDIPGSKVELQVEAVPGALCSLRAVDKSVTLKAARGFPLTLNDMYRHDRYYDIMYSTGTRGFDYHLEDFEPYPCLPLGDILRQRGKRFLRGAWYESQGDVYSLFKEEGIKLTFQKHRLVPNGTMRDRPAITQVPYLNPLPTMAYSIAEAAPPPRGGNLLEPDIPQPLVSEAKKEEKGKPRTYFPETWIWDLVPLNKKPQIGLKSIYWLELKQVPLLEFIAKTKAFMPDYPNKGCCAPFCEEGRASLSVTSPDTITEWRADAFCVADVGFGMAQPANFRTTKPFFMEMHLPYSMTRGETFELKATVFNYLKDCIQMKIQLAESEEVEVEPCLTCRFTTCLCAEEAQTFSWNVTATQLGRVNLSITTEAEETQELCGNRISVTPAHGRSDTVIKSLLVKPEGILKEETHNAFLCSSGDAVVEDVSLKLPENPVEDSGRATFSVIGDILGPALENVDQLLQMPFGCGEQNMAKLVPNIFILQYLEATNQATPETKAKAAEYMTSGYQRQLLYKHEDGSYSAFGKADTEGNTWLTAFVARAFGQAKSYIYVDAKHVEDAVRWLKQHQRPSGCFESVGRLFNNALKVRMLNQDGAVKTTNNHGNSYSLGKQS</sequence>
<reference evidence="1" key="1">
    <citation type="submission" date="2021-08" db="EMBL/GenBank/DDBJ databases">
        <title>The first chromosome-level gecko genome reveals the dynamic sex chromosomes of Neotropical dwarf geckos (Sphaerodactylidae: Sphaerodactylus).</title>
        <authorList>
            <person name="Pinto B.J."/>
            <person name="Keating S.E."/>
            <person name="Gamble T."/>
        </authorList>
    </citation>
    <scope>NUCLEOTIDE SEQUENCE</scope>
    <source>
        <strain evidence="1">TG3544</strain>
    </source>
</reference>
<proteinExistence type="predicted"/>
<protein>
    <submittedName>
        <fullName evidence="1">Uncharacterized protein</fullName>
    </submittedName>
</protein>
<keyword evidence="2" id="KW-1185">Reference proteome</keyword>
<organism evidence="1 2">
    <name type="scientific">Sphaerodactylus townsendi</name>
    <dbReference type="NCBI Taxonomy" id="933632"/>
    <lineage>
        <taxon>Eukaryota</taxon>
        <taxon>Metazoa</taxon>
        <taxon>Chordata</taxon>
        <taxon>Craniata</taxon>
        <taxon>Vertebrata</taxon>
        <taxon>Euteleostomi</taxon>
        <taxon>Lepidosauria</taxon>
        <taxon>Squamata</taxon>
        <taxon>Bifurcata</taxon>
        <taxon>Gekkota</taxon>
        <taxon>Sphaerodactylidae</taxon>
        <taxon>Sphaerodactylus</taxon>
    </lineage>
</organism>
<name>A0ACB8ET32_9SAUR</name>
<dbReference type="Proteomes" id="UP000827872">
    <property type="component" value="Linkage Group LG07"/>
</dbReference>
<dbReference type="EMBL" id="CM037620">
    <property type="protein sequence ID" value="KAH7995796.1"/>
    <property type="molecule type" value="Genomic_DNA"/>
</dbReference>
<gene>
    <name evidence="1" type="ORF">K3G42_028627</name>
</gene>
<accession>A0ACB8ET32</accession>
<evidence type="ECO:0000313" key="1">
    <source>
        <dbReference type="EMBL" id="KAH7995796.1"/>
    </source>
</evidence>
<evidence type="ECO:0000313" key="2">
    <source>
        <dbReference type="Proteomes" id="UP000827872"/>
    </source>
</evidence>